<proteinExistence type="inferred from homology"/>
<evidence type="ECO:0000256" key="2">
    <source>
        <dbReference type="ARBA" id="ARBA00010736"/>
    </source>
</evidence>
<comment type="similarity">
    <text evidence="2">Belongs to the HPr family.</text>
</comment>
<dbReference type="AlphaFoldDB" id="E7C253"/>
<dbReference type="GO" id="GO:0005737">
    <property type="term" value="C:cytoplasm"/>
    <property type="evidence" value="ECO:0007669"/>
    <property type="project" value="UniProtKB-SubCell"/>
</dbReference>
<evidence type="ECO:0000256" key="1">
    <source>
        <dbReference type="ARBA" id="ARBA00004496"/>
    </source>
</evidence>
<protein>
    <submittedName>
        <fullName evidence="6">Phosphotransferase system, HPr-related proteins</fullName>
    </submittedName>
</protein>
<keyword evidence="3" id="KW-0963">Cytoplasm</keyword>
<dbReference type="InterPro" id="IPR001020">
    <property type="entry name" value="PTS_HPr_His_P_site"/>
</dbReference>
<dbReference type="CDD" id="cd00367">
    <property type="entry name" value="PTS-HPr_like"/>
    <property type="match status" value="1"/>
</dbReference>
<dbReference type="PROSITE" id="PS00369">
    <property type="entry name" value="PTS_HPR_HIS"/>
    <property type="match status" value="1"/>
</dbReference>
<organism evidence="6">
    <name type="scientific">uncultured verrucomicrobium HF0070_15G23</name>
    <dbReference type="NCBI Taxonomy" id="723594"/>
    <lineage>
        <taxon>Bacteria</taxon>
        <taxon>Pseudomonadati</taxon>
        <taxon>Verrucomicrobiota</taxon>
        <taxon>environmental samples</taxon>
    </lineage>
</organism>
<evidence type="ECO:0000259" key="5">
    <source>
        <dbReference type="PROSITE" id="PS51350"/>
    </source>
</evidence>
<dbReference type="SUPFAM" id="SSF55594">
    <property type="entry name" value="HPr-like"/>
    <property type="match status" value="1"/>
</dbReference>
<dbReference type="InterPro" id="IPR000032">
    <property type="entry name" value="HPr-like"/>
</dbReference>
<evidence type="ECO:0000313" key="6">
    <source>
        <dbReference type="EMBL" id="ADI21527.1"/>
    </source>
</evidence>
<dbReference type="PANTHER" id="PTHR33705">
    <property type="entry name" value="PHOSPHOCARRIER PROTEIN HPR"/>
    <property type="match status" value="1"/>
</dbReference>
<keyword evidence="6" id="KW-0808">Transferase</keyword>
<dbReference type="PRINTS" id="PR00107">
    <property type="entry name" value="PHOSPHOCPHPR"/>
</dbReference>
<evidence type="ECO:0000256" key="3">
    <source>
        <dbReference type="ARBA" id="ARBA00022490"/>
    </source>
</evidence>
<name>E7C253_9BACT</name>
<dbReference type="InterPro" id="IPR050399">
    <property type="entry name" value="HPr"/>
</dbReference>
<dbReference type="Pfam" id="PF00381">
    <property type="entry name" value="PTS-HPr"/>
    <property type="match status" value="1"/>
</dbReference>
<comment type="subcellular location">
    <subcellularLocation>
        <location evidence="1">Cytoplasm</location>
    </subcellularLocation>
</comment>
<evidence type="ECO:0000256" key="4">
    <source>
        <dbReference type="ARBA" id="ARBA00022683"/>
    </source>
</evidence>
<accession>E7C253</accession>
<dbReference type="GO" id="GO:0009401">
    <property type="term" value="P:phosphoenolpyruvate-dependent sugar phosphotransferase system"/>
    <property type="evidence" value="ECO:0007669"/>
    <property type="project" value="UniProtKB-KW"/>
</dbReference>
<dbReference type="EMBL" id="GU567957">
    <property type="protein sequence ID" value="ADI21527.1"/>
    <property type="molecule type" value="Genomic_DNA"/>
</dbReference>
<dbReference type="GO" id="GO:0016740">
    <property type="term" value="F:transferase activity"/>
    <property type="evidence" value="ECO:0007669"/>
    <property type="project" value="UniProtKB-KW"/>
</dbReference>
<dbReference type="InterPro" id="IPR035895">
    <property type="entry name" value="HPr-like_sf"/>
</dbReference>
<feature type="domain" description="HPr" evidence="5">
    <location>
        <begin position="8"/>
        <end position="95"/>
    </location>
</feature>
<dbReference type="NCBIfam" id="TIGR01003">
    <property type="entry name" value="PTS_HPr_family"/>
    <property type="match status" value="1"/>
</dbReference>
<sequence>MSNENENSVTRELLIQNQTGLHARPAAAFVKTANDYRSEIIVRKGEDSVNGKSIIALLTLAASRGTKLVVEATGEDAEMAVDAIQALVDSKFNEA</sequence>
<dbReference type="Gene3D" id="3.30.1340.10">
    <property type="entry name" value="HPr-like"/>
    <property type="match status" value="1"/>
</dbReference>
<dbReference type="PANTHER" id="PTHR33705:SF2">
    <property type="entry name" value="PHOSPHOCARRIER PROTEIN NPR"/>
    <property type="match status" value="1"/>
</dbReference>
<dbReference type="PROSITE" id="PS51350">
    <property type="entry name" value="PTS_HPR_DOM"/>
    <property type="match status" value="1"/>
</dbReference>
<reference evidence="6" key="1">
    <citation type="submission" date="2010-01" db="EMBL/GenBank/DDBJ databases">
        <title>Genome fragments of uncultured bacteria from the North Pacific subtropical Gyre.</title>
        <authorList>
            <person name="Pham V.D."/>
            <person name="Delong E.F."/>
        </authorList>
    </citation>
    <scope>NUCLEOTIDE SEQUENCE</scope>
</reference>
<keyword evidence="4" id="KW-0598">Phosphotransferase system</keyword>